<evidence type="ECO:0000313" key="2">
    <source>
        <dbReference type="EMBL" id="KAK3943984.1"/>
    </source>
</evidence>
<comment type="caution">
    <text evidence="2">The sequence shown here is derived from an EMBL/GenBank/DDBJ whole genome shotgun (WGS) entry which is preliminary data.</text>
</comment>
<proteinExistence type="predicted"/>
<feature type="compositionally biased region" description="Basic and acidic residues" evidence="1">
    <location>
        <begin position="477"/>
        <end position="492"/>
    </location>
</feature>
<feature type="region of interest" description="Disordered" evidence="1">
    <location>
        <begin position="230"/>
        <end position="251"/>
    </location>
</feature>
<evidence type="ECO:0000256" key="1">
    <source>
        <dbReference type="SAM" id="MobiDB-lite"/>
    </source>
</evidence>
<keyword evidence="3" id="KW-1185">Reference proteome</keyword>
<dbReference type="EMBL" id="MU853762">
    <property type="protein sequence ID" value="KAK3943984.1"/>
    <property type="molecule type" value="Genomic_DNA"/>
</dbReference>
<feature type="region of interest" description="Disordered" evidence="1">
    <location>
        <begin position="302"/>
        <end position="339"/>
    </location>
</feature>
<gene>
    <name evidence="2" type="ORF">QBC46DRAFT_361482</name>
</gene>
<feature type="compositionally biased region" description="Low complexity" evidence="1">
    <location>
        <begin position="557"/>
        <end position="573"/>
    </location>
</feature>
<dbReference type="AlphaFoldDB" id="A0AAN6S845"/>
<evidence type="ECO:0008006" key="4">
    <source>
        <dbReference type="Google" id="ProtNLM"/>
    </source>
</evidence>
<sequence length="573" mass="61063">MAHKRKRSADGSNPSHSDRIPQPPPRLSGTSTPINYLSKTVLPKLPLIEGDSGAFADILGLINEYEGVLSRHESLATNLGAKLAAPRLLRAMASLFEGSIKVIPQSPYGDSRASTWYVPSWADIVAFAKSNPGEFNLTTGPDGNRVCRFPMRNVQVEIGEDDWRLIVSGALDHFPALPPPEDDSAELATLDILEQRFQSLIMKADEIARKARQLNWHLGGRRAAIQTRRASTAISPGSGFQPSSQQSAANPATRYDIHADLLQQFLAWEAPPDAHPTMAALPVASQAVAISSLPSPSRILSMQTSRTPSLGNQPSLFGHTEDPSNMRDASLGTGPAEEGSGGYFPFIQGHIDRLGRGDRIFPPCDRCRRLELDCRKHNTACIECTHCHVRCSWKRVSEHELAKLQGQLATGRAREEFPPGPGPGPGERENAGTAIPAPLGTTLGSNWHPPRPRGSERSGLGSGTVSGSGSSSGTGAELKRLLNHEHNWERGPRPRPGVPGPDVPDKKGDVPSTTKPSSEGIPPDEASLSSRSASKPVTAAADNPATVSRSPPPPSSLPATSSGSPPVSRPSSA</sequence>
<accession>A0AAN6S845</accession>
<feature type="region of interest" description="Disordered" evidence="1">
    <location>
        <begin position="1"/>
        <end position="32"/>
    </location>
</feature>
<feature type="region of interest" description="Disordered" evidence="1">
    <location>
        <begin position="406"/>
        <end position="573"/>
    </location>
</feature>
<feature type="compositionally biased region" description="Low complexity" evidence="1">
    <location>
        <begin position="235"/>
        <end position="247"/>
    </location>
</feature>
<feature type="compositionally biased region" description="Polar residues" evidence="1">
    <location>
        <begin position="302"/>
        <end position="315"/>
    </location>
</feature>
<reference evidence="3" key="1">
    <citation type="journal article" date="2023" name="Mol. Phylogenet. Evol.">
        <title>Genome-scale phylogeny and comparative genomics of the fungal order Sordariales.</title>
        <authorList>
            <person name="Hensen N."/>
            <person name="Bonometti L."/>
            <person name="Westerberg I."/>
            <person name="Brannstrom I.O."/>
            <person name="Guillou S."/>
            <person name="Cros-Aarteil S."/>
            <person name="Calhoun S."/>
            <person name="Haridas S."/>
            <person name="Kuo A."/>
            <person name="Mondo S."/>
            <person name="Pangilinan J."/>
            <person name="Riley R."/>
            <person name="LaButti K."/>
            <person name="Andreopoulos B."/>
            <person name="Lipzen A."/>
            <person name="Chen C."/>
            <person name="Yan M."/>
            <person name="Daum C."/>
            <person name="Ng V."/>
            <person name="Clum A."/>
            <person name="Steindorff A."/>
            <person name="Ohm R.A."/>
            <person name="Martin F."/>
            <person name="Silar P."/>
            <person name="Natvig D.O."/>
            <person name="Lalanne C."/>
            <person name="Gautier V."/>
            <person name="Ament-Velasquez S.L."/>
            <person name="Kruys A."/>
            <person name="Hutchinson M.I."/>
            <person name="Powell A.J."/>
            <person name="Barry K."/>
            <person name="Miller A.N."/>
            <person name="Grigoriev I.V."/>
            <person name="Debuchy R."/>
            <person name="Gladieux P."/>
            <person name="Hiltunen Thoren M."/>
            <person name="Johannesson H."/>
        </authorList>
    </citation>
    <scope>NUCLEOTIDE SEQUENCE [LARGE SCALE GENOMIC DNA]</scope>
    <source>
        <strain evidence="3">CBS 340.73</strain>
    </source>
</reference>
<feature type="compositionally biased region" description="Gly residues" evidence="1">
    <location>
        <begin position="460"/>
        <end position="472"/>
    </location>
</feature>
<dbReference type="Proteomes" id="UP001303473">
    <property type="component" value="Unassembled WGS sequence"/>
</dbReference>
<organism evidence="2 3">
    <name type="scientific">Diplogelasinospora grovesii</name>
    <dbReference type="NCBI Taxonomy" id="303347"/>
    <lineage>
        <taxon>Eukaryota</taxon>
        <taxon>Fungi</taxon>
        <taxon>Dikarya</taxon>
        <taxon>Ascomycota</taxon>
        <taxon>Pezizomycotina</taxon>
        <taxon>Sordariomycetes</taxon>
        <taxon>Sordariomycetidae</taxon>
        <taxon>Sordariales</taxon>
        <taxon>Diplogelasinosporaceae</taxon>
        <taxon>Diplogelasinospora</taxon>
    </lineage>
</organism>
<protein>
    <recommendedName>
        <fullName evidence="4">Zn(2)-C6 fungal-type domain-containing protein</fullName>
    </recommendedName>
</protein>
<evidence type="ECO:0000313" key="3">
    <source>
        <dbReference type="Proteomes" id="UP001303473"/>
    </source>
</evidence>
<name>A0AAN6S845_9PEZI</name>